<reference evidence="4" key="1">
    <citation type="submission" date="2017-09" db="EMBL/GenBank/DDBJ databases">
        <title>Depth-based differentiation of microbial function through sediment-hosted aquifers and enrichment of novel symbionts in the deep terrestrial subsurface.</title>
        <authorList>
            <person name="Probst A.J."/>
            <person name="Ladd B."/>
            <person name="Jarett J.K."/>
            <person name="Geller-Mcgrath D.E."/>
            <person name="Sieber C.M.K."/>
            <person name="Emerson J.B."/>
            <person name="Anantharaman K."/>
            <person name="Thomas B.C."/>
            <person name="Malmstrom R."/>
            <person name="Stieglmeier M."/>
            <person name="Klingl A."/>
            <person name="Woyke T."/>
            <person name="Ryan C.M."/>
            <person name="Banfield J.F."/>
        </authorList>
    </citation>
    <scope>NUCLEOTIDE SEQUENCE [LARGE SCALE GENOMIC DNA]</scope>
</reference>
<keyword evidence="1" id="KW-0812">Transmembrane</keyword>
<feature type="domain" description="TadE-like" evidence="2">
    <location>
        <begin position="21"/>
        <end position="62"/>
    </location>
</feature>
<gene>
    <name evidence="3" type="ORF">COY52_08160</name>
</gene>
<proteinExistence type="predicted"/>
<organism evidence="3 4">
    <name type="scientific">Candidatus Desantisbacteria bacterium CG_4_10_14_0_8_um_filter_48_22</name>
    <dbReference type="NCBI Taxonomy" id="1974543"/>
    <lineage>
        <taxon>Bacteria</taxon>
        <taxon>Candidatus Desantisiibacteriota</taxon>
    </lineage>
</organism>
<sequence length="172" mass="19425">MNKFLKSLNLKSYNLQLKQSGQALIELALVIPVLTLMFMGIYLIGRLNLVQQRCEMAVRHGAWLKAHTNLSHDEIKERTGMFFTAFEKGTEEMLVELDTKNSSFIPVDLPVLGDMLNKMNGSYKVTMTYGTKTPRYFAGIIPYSVPIKAECSMARGSWANIGQTIMGFFKTE</sequence>
<evidence type="ECO:0000313" key="3">
    <source>
        <dbReference type="EMBL" id="PIZ16096.1"/>
    </source>
</evidence>
<accession>A0A2M7S989</accession>
<dbReference type="AlphaFoldDB" id="A0A2M7S989"/>
<protein>
    <recommendedName>
        <fullName evidence="2">TadE-like domain-containing protein</fullName>
    </recommendedName>
</protein>
<dbReference type="Proteomes" id="UP000229307">
    <property type="component" value="Unassembled WGS sequence"/>
</dbReference>
<keyword evidence="1" id="KW-0472">Membrane</keyword>
<name>A0A2M7S989_9BACT</name>
<evidence type="ECO:0000313" key="4">
    <source>
        <dbReference type="Proteomes" id="UP000229307"/>
    </source>
</evidence>
<keyword evidence="1" id="KW-1133">Transmembrane helix</keyword>
<dbReference type="EMBL" id="PFMR01000212">
    <property type="protein sequence ID" value="PIZ16096.1"/>
    <property type="molecule type" value="Genomic_DNA"/>
</dbReference>
<evidence type="ECO:0000259" key="2">
    <source>
        <dbReference type="Pfam" id="PF07811"/>
    </source>
</evidence>
<evidence type="ECO:0000256" key="1">
    <source>
        <dbReference type="SAM" id="Phobius"/>
    </source>
</evidence>
<dbReference type="InterPro" id="IPR012495">
    <property type="entry name" value="TadE-like_dom"/>
</dbReference>
<dbReference type="Pfam" id="PF07811">
    <property type="entry name" value="TadE"/>
    <property type="match status" value="1"/>
</dbReference>
<feature type="transmembrane region" description="Helical" evidence="1">
    <location>
        <begin position="21"/>
        <end position="44"/>
    </location>
</feature>
<comment type="caution">
    <text evidence="3">The sequence shown here is derived from an EMBL/GenBank/DDBJ whole genome shotgun (WGS) entry which is preliminary data.</text>
</comment>